<protein>
    <submittedName>
        <fullName evidence="1">Uncharacterized protein</fullName>
    </submittedName>
</protein>
<reference evidence="3" key="1">
    <citation type="journal article" date="2017" name="Nat. Ecol. Evol.">
        <title>Genome expansion and lineage-specific genetic innovations in the forest pathogenic fungi Armillaria.</title>
        <authorList>
            <person name="Sipos G."/>
            <person name="Prasanna A.N."/>
            <person name="Walter M.C."/>
            <person name="O'Connor E."/>
            <person name="Balint B."/>
            <person name="Krizsan K."/>
            <person name="Kiss B."/>
            <person name="Hess J."/>
            <person name="Varga T."/>
            <person name="Slot J."/>
            <person name="Riley R."/>
            <person name="Boka B."/>
            <person name="Rigling D."/>
            <person name="Barry K."/>
            <person name="Lee J."/>
            <person name="Mihaltcheva S."/>
            <person name="LaButti K."/>
            <person name="Lipzen A."/>
            <person name="Waldron R."/>
            <person name="Moloney N.M."/>
            <person name="Sperisen C."/>
            <person name="Kredics L."/>
            <person name="Vagvoelgyi C."/>
            <person name="Patrignani A."/>
            <person name="Fitzpatrick D."/>
            <person name="Nagy I."/>
            <person name="Doyle S."/>
            <person name="Anderson J.B."/>
            <person name="Grigoriev I.V."/>
            <person name="Gueldener U."/>
            <person name="Muensterkoetter M."/>
            <person name="Nagy L.G."/>
        </authorList>
    </citation>
    <scope>NUCLEOTIDE SEQUENCE [LARGE SCALE GENOMIC DNA]</scope>
    <source>
        <strain evidence="3">Ar21-2</strain>
    </source>
</reference>
<name>A0A2H3DDP4_ARMGA</name>
<keyword evidence="3" id="KW-1185">Reference proteome</keyword>
<evidence type="ECO:0000313" key="2">
    <source>
        <dbReference type="EMBL" id="PBK93365.1"/>
    </source>
</evidence>
<dbReference type="EMBL" id="KZ293656">
    <property type="protein sequence ID" value="PBK93359.1"/>
    <property type="molecule type" value="Genomic_DNA"/>
</dbReference>
<accession>A0A2H3DDP4</accession>
<dbReference type="AlphaFoldDB" id="A0A2H3DDP4"/>
<dbReference type="InParanoid" id="A0A2H3DDP4"/>
<dbReference type="Proteomes" id="UP000217790">
    <property type="component" value="Unassembled WGS sequence"/>
</dbReference>
<evidence type="ECO:0000313" key="1">
    <source>
        <dbReference type="EMBL" id="PBK93359.1"/>
    </source>
</evidence>
<evidence type="ECO:0000313" key="3">
    <source>
        <dbReference type="Proteomes" id="UP000217790"/>
    </source>
</evidence>
<dbReference type="EMBL" id="KZ293656">
    <property type="protein sequence ID" value="PBK93365.1"/>
    <property type="molecule type" value="Genomic_DNA"/>
</dbReference>
<sequence length="61" mass="7318">MVWFTKGGRRGWRDICAYLSRLSRVGTGYITAANRDFRGQLRIAADWHKRRPRRGLEHRCW</sequence>
<reference evidence="1" key="2">
    <citation type="journal article" date="2017" name="Nat. Ecol. Evol.">
        <title>Lineage-specific genetic innovations streamline the genomes of Armillaria species to pathogenesis.</title>
        <authorList>
            <consortium name="DOE Joint Genome Institute"/>
            <person name="Sipos G."/>
            <person name="Prasanna A.N."/>
            <person name="Walter M.C."/>
            <person name="O'Connor E."/>
            <person name="Balint B."/>
            <person name="Krizsan K."/>
            <person name="Kiss B."/>
            <person name="Hess J."/>
            <person name="Varga T."/>
            <person name="Slot J."/>
            <person name="Riley R."/>
            <person name="Boka B."/>
            <person name="Rigling D."/>
            <person name="Barry K."/>
            <person name="Lee J."/>
            <person name="Mihaltcheva S."/>
            <person name="LaButti K."/>
            <person name="Lipzen A."/>
            <person name="Waldron R."/>
            <person name="Moloney N.M."/>
            <person name="Sperisen C."/>
            <person name="Kredics L."/>
            <person name="Vagvolgyi C."/>
            <person name="Patrignani A."/>
            <person name="Fitzpatrick D."/>
            <person name="Nagy I."/>
            <person name="Doyle S."/>
            <person name="Anderson J."/>
            <person name="Grigoriev I.V."/>
            <person name="Guldener U."/>
            <person name="Munsterkotter M."/>
            <person name="Nagy L.G."/>
        </authorList>
    </citation>
    <scope>NUCLEOTIDE SEQUENCE [LARGE SCALE GENOMIC DNA]</scope>
    <source>
        <strain evidence="1">Ar21-2</strain>
    </source>
</reference>
<gene>
    <name evidence="1" type="ORF">ARMGADRAFT_1012272</name>
    <name evidence="2" type="ORF">ARMGADRAFT_1012280</name>
</gene>
<proteinExistence type="predicted"/>
<organism evidence="1 3">
    <name type="scientific">Armillaria gallica</name>
    <name type="common">Bulbous honey fungus</name>
    <name type="synonym">Armillaria bulbosa</name>
    <dbReference type="NCBI Taxonomy" id="47427"/>
    <lineage>
        <taxon>Eukaryota</taxon>
        <taxon>Fungi</taxon>
        <taxon>Dikarya</taxon>
        <taxon>Basidiomycota</taxon>
        <taxon>Agaricomycotina</taxon>
        <taxon>Agaricomycetes</taxon>
        <taxon>Agaricomycetidae</taxon>
        <taxon>Agaricales</taxon>
        <taxon>Marasmiineae</taxon>
        <taxon>Physalacriaceae</taxon>
        <taxon>Armillaria</taxon>
    </lineage>
</organism>